<proteinExistence type="predicted"/>
<dbReference type="EMBL" id="JAPXFL010000063">
    <property type="protein sequence ID" value="KAK9496639.1"/>
    <property type="molecule type" value="Genomic_DNA"/>
</dbReference>
<sequence length="108" mass="12390">MGVQDRIAKIRNKKGVQARVTEADQRIAFCICNRLPANRIHCLECKNVIKKKGRVRKRCRVHPNTIFLLDLSQCPLCGAPAIYLQESPEPHGNHTVETSYMVTERIHR</sequence>
<accession>A0AAW1CET4</accession>
<name>A0AAW1CET4_9HEMI</name>
<comment type="caution">
    <text evidence="1">The sequence shown here is derived from an EMBL/GenBank/DDBJ whole genome shotgun (WGS) entry which is preliminary data.</text>
</comment>
<evidence type="ECO:0000313" key="1">
    <source>
        <dbReference type="EMBL" id="KAK9496639.1"/>
    </source>
</evidence>
<reference evidence="1 2" key="1">
    <citation type="submission" date="2022-12" db="EMBL/GenBank/DDBJ databases">
        <title>Chromosome-level genome assembly of true bugs.</title>
        <authorList>
            <person name="Ma L."/>
            <person name="Li H."/>
        </authorList>
    </citation>
    <scope>NUCLEOTIDE SEQUENCE [LARGE SCALE GENOMIC DNA]</scope>
    <source>
        <strain evidence="1">Lab_2022b</strain>
    </source>
</reference>
<keyword evidence="2" id="KW-1185">Reference proteome</keyword>
<evidence type="ECO:0000313" key="2">
    <source>
        <dbReference type="Proteomes" id="UP001461498"/>
    </source>
</evidence>
<dbReference type="Proteomes" id="UP001461498">
    <property type="component" value="Unassembled WGS sequence"/>
</dbReference>
<protein>
    <submittedName>
        <fullName evidence="1">Uncharacterized protein</fullName>
    </submittedName>
</protein>
<dbReference type="AlphaFoldDB" id="A0AAW1CET4"/>
<organism evidence="1 2">
    <name type="scientific">Rhynocoris fuscipes</name>
    <dbReference type="NCBI Taxonomy" id="488301"/>
    <lineage>
        <taxon>Eukaryota</taxon>
        <taxon>Metazoa</taxon>
        <taxon>Ecdysozoa</taxon>
        <taxon>Arthropoda</taxon>
        <taxon>Hexapoda</taxon>
        <taxon>Insecta</taxon>
        <taxon>Pterygota</taxon>
        <taxon>Neoptera</taxon>
        <taxon>Paraneoptera</taxon>
        <taxon>Hemiptera</taxon>
        <taxon>Heteroptera</taxon>
        <taxon>Panheteroptera</taxon>
        <taxon>Cimicomorpha</taxon>
        <taxon>Reduviidae</taxon>
        <taxon>Harpactorinae</taxon>
        <taxon>Harpactorini</taxon>
        <taxon>Rhynocoris</taxon>
    </lineage>
</organism>
<gene>
    <name evidence="1" type="ORF">O3M35_013079</name>
</gene>